<accession>A0A4R2HIU1</accession>
<name>A0A4R2HIU1_9SPHI</name>
<gene>
    <name evidence="1" type="ORF">EV200_102664</name>
</gene>
<dbReference type="Proteomes" id="UP000295684">
    <property type="component" value="Unassembled WGS sequence"/>
</dbReference>
<proteinExistence type="predicted"/>
<dbReference type="EMBL" id="SLWO01000002">
    <property type="protein sequence ID" value="TCO29241.1"/>
    <property type="molecule type" value="Genomic_DNA"/>
</dbReference>
<evidence type="ECO:0000313" key="1">
    <source>
        <dbReference type="EMBL" id="TCO29241.1"/>
    </source>
</evidence>
<sequence length="41" mass="4877">MVGVFTTPAIAVKFLLYDWWNINPRMSCRHFDRSGEIFDLE</sequence>
<protein>
    <submittedName>
        <fullName evidence="1">Uncharacterized protein</fullName>
    </submittedName>
</protein>
<reference evidence="1 2" key="1">
    <citation type="submission" date="2019-03" db="EMBL/GenBank/DDBJ databases">
        <title>Genomic Encyclopedia of Type Strains, Phase IV (KMG-IV): sequencing the most valuable type-strain genomes for metagenomic binning, comparative biology and taxonomic classification.</title>
        <authorList>
            <person name="Goeker M."/>
        </authorList>
    </citation>
    <scope>NUCLEOTIDE SEQUENCE [LARGE SCALE GENOMIC DNA]</scope>
    <source>
        <strain evidence="1 2">DSM 103236</strain>
    </source>
</reference>
<dbReference type="AlphaFoldDB" id="A0A4R2HIU1"/>
<evidence type="ECO:0000313" key="2">
    <source>
        <dbReference type="Proteomes" id="UP000295684"/>
    </source>
</evidence>
<organism evidence="1 2">
    <name type="scientific">Pedobacter psychrotolerans</name>
    <dbReference type="NCBI Taxonomy" id="1843235"/>
    <lineage>
        <taxon>Bacteria</taxon>
        <taxon>Pseudomonadati</taxon>
        <taxon>Bacteroidota</taxon>
        <taxon>Sphingobacteriia</taxon>
        <taxon>Sphingobacteriales</taxon>
        <taxon>Sphingobacteriaceae</taxon>
        <taxon>Pedobacter</taxon>
    </lineage>
</organism>
<comment type="caution">
    <text evidence="1">The sequence shown here is derived from an EMBL/GenBank/DDBJ whole genome shotgun (WGS) entry which is preliminary data.</text>
</comment>